<organism evidence="1 2">
    <name type="scientific">Smallanthus sonchifolius</name>
    <dbReference type="NCBI Taxonomy" id="185202"/>
    <lineage>
        <taxon>Eukaryota</taxon>
        <taxon>Viridiplantae</taxon>
        <taxon>Streptophyta</taxon>
        <taxon>Embryophyta</taxon>
        <taxon>Tracheophyta</taxon>
        <taxon>Spermatophyta</taxon>
        <taxon>Magnoliopsida</taxon>
        <taxon>eudicotyledons</taxon>
        <taxon>Gunneridae</taxon>
        <taxon>Pentapetalae</taxon>
        <taxon>asterids</taxon>
        <taxon>campanulids</taxon>
        <taxon>Asterales</taxon>
        <taxon>Asteraceae</taxon>
        <taxon>Asteroideae</taxon>
        <taxon>Heliantheae alliance</taxon>
        <taxon>Millerieae</taxon>
        <taxon>Smallanthus</taxon>
    </lineage>
</organism>
<dbReference type="Proteomes" id="UP001056120">
    <property type="component" value="Linkage Group LG05"/>
</dbReference>
<proteinExistence type="predicted"/>
<comment type="caution">
    <text evidence="1">The sequence shown here is derived from an EMBL/GenBank/DDBJ whole genome shotgun (WGS) entry which is preliminary data.</text>
</comment>
<accession>A0ACB9J708</accession>
<reference evidence="2" key="1">
    <citation type="journal article" date="2022" name="Mol. Ecol. Resour.">
        <title>The genomes of chicory, endive, great burdock and yacon provide insights into Asteraceae palaeo-polyploidization history and plant inulin production.</title>
        <authorList>
            <person name="Fan W."/>
            <person name="Wang S."/>
            <person name="Wang H."/>
            <person name="Wang A."/>
            <person name="Jiang F."/>
            <person name="Liu H."/>
            <person name="Zhao H."/>
            <person name="Xu D."/>
            <person name="Zhang Y."/>
        </authorList>
    </citation>
    <scope>NUCLEOTIDE SEQUENCE [LARGE SCALE GENOMIC DNA]</scope>
    <source>
        <strain evidence="2">cv. Yunnan</strain>
    </source>
</reference>
<keyword evidence="2" id="KW-1185">Reference proteome</keyword>
<gene>
    <name evidence="1" type="ORF">L1987_15131</name>
</gene>
<reference evidence="1 2" key="2">
    <citation type="journal article" date="2022" name="Mol. Ecol. Resour.">
        <title>The genomes of chicory, endive, great burdock and yacon provide insights into Asteraceae paleo-polyploidization history and plant inulin production.</title>
        <authorList>
            <person name="Fan W."/>
            <person name="Wang S."/>
            <person name="Wang H."/>
            <person name="Wang A."/>
            <person name="Jiang F."/>
            <person name="Liu H."/>
            <person name="Zhao H."/>
            <person name="Xu D."/>
            <person name="Zhang Y."/>
        </authorList>
    </citation>
    <scope>NUCLEOTIDE SEQUENCE [LARGE SCALE GENOMIC DNA]</scope>
    <source>
        <strain evidence="2">cv. Yunnan</strain>
        <tissue evidence="1">Leaves</tissue>
    </source>
</reference>
<name>A0ACB9J708_9ASTR</name>
<dbReference type="EMBL" id="CM042022">
    <property type="protein sequence ID" value="KAI3815463.1"/>
    <property type="molecule type" value="Genomic_DNA"/>
</dbReference>
<evidence type="ECO:0000313" key="2">
    <source>
        <dbReference type="Proteomes" id="UP001056120"/>
    </source>
</evidence>
<protein>
    <submittedName>
        <fullName evidence="1">Uncharacterized protein</fullName>
    </submittedName>
</protein>
<sequence>MISDWMPGPVDQMAKLGSMAFMCTMMANLLPCLATMDNNEFLTNITAFGVLVITLNRNTNKDMKQHQIPSRINREVLNRLEATAACEKLLDNGMKWQPPIHHSVLCDDHCFWGEKTNLDQSQYVLQLENEMELAERTLKGLSKSMNKMIQQGEKKQPNNLKKLILEKSTKYFHGVKMFDNNYHHAHYSPSREEYLEGWSLPVVTLTTIAITLPNIEKAEVESLMKSVREDLEYVTLVE</sequence>
<evidence type="ECO:0000313" key="1">
    <source>
        <dbReference type="EMBL" id="KAI3815463.1"/>
    </source>
</evidence>